<feature type="domain" description="UPF0033" evidence="2">
    <location>
        <begin position="3"/>
        <end position="69"/>
    </location>
</feature>
<comment type="caution">
    <text evidence="3">The sequence shown here is derived from an EMBL/GenBank/DDBJ whole genome shotgun (WGS) entry which is preliminary data.</text>
</comment>
<protein>
    <recommendedName>
        <fullName evidence="2">UPF0033 domain-containing protein</fullName>
    </recommendedName>
</protein>
<comment type="similarity">
    <text evidence="1">Belongs to the sulfur carrier protein TusA family.</text>
</comment>
<name>X1JP92_9ZZZZ</name>
<accession>X1JP92</accession>
<evidence type="ECO:0000259" key="2">
    <source>
        <dbReference type="Pfam" id="PF01206"/>
    </source>
</evidence>
<reference evidence="3" key="1">
    <citation type="journal article" date="2014" name="Front. Microbiol.">
        <title>High frequency of phylogenetically diverse reductive dehalogenase-homologous genes in deep subseafloor sedimentary metagenomes.</title>
        <authorList>
            <person name="Kawai M."/>
            <person name="Futagami T."/>
            <person name="Toyoda A."/>
            <person name="Takaki Y."/>
            <person name="Nishi S."/>
            <person name="Hori S."/>
            <person name="Arai W."/>
            <person name="Tsubouchi T."/>
            <person name="Morono Y."/>
            <person name="Uchiyama I."/>
            <person name="Ito T."/>
            <person name="Fujiyama A."/>
            <person name="Inagaki F."/>
            <person name="Takami H."/>
        </authorList>
    </citation>
    <scope>NUCLEOTIDE SEQUENCE</scope>
    <source>
        <strain evidence="3">Expedition CK06-06</strain>
    </source>
</reference>
<proteinExistence type="inferred from homology"/>
<sequence>MVKEVDVRGLSCPFPVIKVKKALDEGGKESILVIIDTEVSVENISRLVRSRGHDFKVEKNEDIYHLLIKGEGS</sequence>
<gene>
    <name evidence="3" type="ORF">S06H3_07078</name>
</gene>
<dbReference type="AlphaFoldDB" id="X1JP92"/>
<evidence type="ECO:0000313" key="3">
    <source>
        <dbReference type="EMBL" id="GAH96546.1"/>
    </source>
</evidence>
<dbReference type="Gene3D" id="3.30.110.40">
    <property type="entry name" value="TusA-like domain"/>
    <property type="match status" value="1"/>
</dbReference>
<dbReference type="Pfam" id="PF01206">
    <property type="entry name" value="TusA"/>
    <property type="match status" value="1"/>
</dbReference>
<dbReference type="SUPFAM" id="SSF64307">
    <property type="entry name" value="SirA-like"/>
    <property type="match status" value="1"/>
</dbReference>
<dbReference type="InterPro" id="IPR001455">
    <property type="entry name" value="TusA-like"/>
</dbReference>
<evidence type="ECO:0000256" key="1">
    <source>
        <dbReference type="ARBA" id="ARBA00008984"/>
    </source>
</evidence>
<organism evidence="3">
    <name type="scientific">marine sediment metagenome</name>
    <dbReference type="NCBI Taxonomy" id="412755"/>
    <lineage>
        <taxon>unclassified sequences</taxon>
        <taxon>metagenomes</taxon>
        <taxon>ecological metagenomes</taxon>
    </lineage>
</organism>
<dbReference type="PANTHER" id="PTHR33279">
    <property type="entry name" value="SULFUR CARRIER PROTEIN YEDF-RELATED"/>
    <property type="match status" value="1"/>
</dbReference>
<dbReference type="PANTHER" id="PTHR33279:SF6">
    <property type="entry name" value="SULFUR CARRIER PROTEIN YEDF-RELATED"/>
    <property type="match status" value="1"/>
</dbReference>
<dbReference type="CDD" id="cd03421">
    <property type="entry name" value="SirA_like_N"/>
    <property type="match status" value="1"/>
</dbReference>
<dbReference type="InterPro" id="IPR036868">
    <property type="entry name" value="TusA-like_sf"/>
</dbReference>
<dbReference type="EMBL" id="BARV01002823">
    <property type="protein sequence ID" value="GAH96546.1"/>
    <property type="molecule type" value="Genomic_DNA"/>
</dbReference>